<dbReference type="CDD" id="cd11541">
    <property type="entry name" value="NTP-PPase_u4"/>
    <property type="match status" value="1"/>
</dbReference>
<dbReference type="Gene3D" id="1.10.287.1080">
    <property type="entry name" value="MazG-like"/>
    <property type="match status" value="1"/>
</dbReference>
<dbReference type="AlphaFoldDB" id="A0A2M6WP56"/>
<evidence type="ECO:0000259" key="1">
    <source>
        <dbReference type="Pfam" id="PF03819"/>
    </source>
</evidence>
<dbReference type="Pfam" id="PF03819">
    <property type="entry name" value="MazG"/>
    <property type="match status" value="1"/>
</dbReference>
<dbReference type="Proteomes" id="UP000228900">
    <property type="component" value="Unassembled WGS sequence"/>
</dbReference>
<comment type="caution">
    <text evidence="2">The sequence shown here is derived from an EMBL/GenBank/DDBJ whole genome shotgun (WGS) entry which is preliminary data.</text>
</comment>
<sequence>MNFSDYQQAAKKTAFYPNIGSNFIYPTLGLAGEAGEIANKIKKIIRDKNSQLTDADREDLKSELGDVLWYISQIGVELNITLEDIAQANLIKLSSRQARNVLGGSGDKR</sequence>
<accession>A0A2M6WP56</accession>
<organism evidence="2 3">
    <name type="scientific">Candidatus Falkowbacteria bacterium CG10_big_fil_rev_8_21_14_0_10_39_9</name>
    <dbReference type="NCBI Taxonomy" id="1974566"/>
    <lineage>
        <taxon>Bacteria</taxon>
        <taxon>Candidatus Falkowiibacteriota</taxon>
    </lineage>
</organism>
<protein>
    <recommendedName>
        <fullName evidence="1">NTP pyrophosphohydrolase MazG-like domain-containing protein</fullName>
    </recommendedName>
</protein>
<proteinExistence type="predicted"/>
<evidence type="ECO:0000313" key="3">
    <source>
        <dbReference type="Proteomes" id="UP000228900"/>
    </source>
</evidence>
<dbReference type="SUPFAM" id="SSF101386">
    <property type="entry name" value="all-alpha NTP pyrophosphatases"/>
    <property type="match status" value="1"/>
</dbReference>
<reference evidence="3" key="1">
    <citation type="submission" date="2017-09" db="EMBL/GenBank/DDBJ databases">
        <title>Depth-based differentiation of microbial function through sediment-hosted aquifers and enrichment of novel symbionts in the deep terrestrial subsurface.</title>
        <authorList>
            <person name="Probst A.J."/>
            <person name="Ladd B."/>
            <person name="Jarett J.K."/>
            <person name="Geller-Mcgrath D.E."/>
            <person name="Sieber C.M.K."/>
            <person name="Emerson J.B."/>
            <person name="Anantharaman K."/>
            <person name="Thomas B.C."/>
            <person name="Malmstrom R."/>
            <person name="Stieglmeier M."/>
            <person name="Klingl A."/>
            <person name="Woyke T."/>
            <person name="Ryan C.M."/>
            <person name="Banfield J.F."/>
        </authorList>
    </citation>
    <scope>NUCLEOTIDE SEQUENCE [LARGE SCALE GENOMIC DNA]</scope>
</reference>
<evidence type="ECO:0000313" key="2">
    <source>
        <dbReference type="EMBL" id="PIT94585.1"/>
    </source>
</evidence>
<dbReference type="InterPro" id="IPR004518">
    <property type="entry name" value="MazG-like_dom"/>
</dbReference>
<gene>
    <name evidence="2" type="ORF">COT98_02920</name>
</gene>
<dbReference type="PIRSF" id="PIRSF006639">
    <property type="entry name" value="UCP006639_pph"/>
    <property type="match status" value="1"/>
</dbReference>
<feature type="domain" description="NTP pyrophosphohydrolase MazG-like" evidence="1">
    <location>
        <begin position="29"/>
        <end position="97"/>
    </location>
</feature>
<dbReference type="EMBL" id="PFAQ01000042">
    <property type="protein sequence ID" value="PIT94585.1"/>
    <property type="molecule type" value="Genomic_DNA"/>
</dbReference>
<name>A0A2M6WP56_9BACT</name>
<dbReference type="InterPro" id="IPR011379">
    <property type="entry name" value="MazG-related_GP37"/>
</dbReference>